<keyword evidence="4" id="KW-0186">Copper</keyword>
<proteinExistence type="predicted"/>
<dbReference type="RefSeq" id="WP_265786751.1">
    <property type="nucleotide sequence ID" value="NZ_JAJNDC010000001.1"/>
</dbReference>
<dbReference type="EMBL" id="JAJNDC010000001">
    <property type="protein sequence ID" value="MCW9711491.1"/>
    <property type="molecule type" value="Genomic_DNA"/>
</dbReference>
<dbReference type="PANTHER" id="PTHR38439">
    <property type="entry name" value="AURACYANIN-B"/>
    <property type="match status" value="1"/>
</dbReference>
<accession>A0ABT3PUF3</accession>
<gene>
    <name evidence="6" type="ORF">LQ318_01125</name>
</gene>
<evidence type="ECO:0000256" key="1">
    <source>
        <dbReference type="ARBA" id="ARBA00022448"/>
    </source>
</evidence>
<dbReference type="Pfam" id="PF00127">
    <property type="entry name" value="Copper-bind"/>
    <property type="match status" value="1"/>
</dbReference>
<name>A0ABT3PUF3_9BACT</name>
<keyword evidence="1" id="KW-0813">Transport</keyword>
<feature type="domain" description="Blue (type 1) copper" evidence="5">
    <location>
        <begin position="12"/>
        <end position="121"/>
    </location>
</feature>
<dbReference type="SUPFAM" id="SSF49503">
    <property type="entry name" value="Cupredoxins"/>
    <property type="match status" value="1"/>
</dbReference>
<comment type="caution">
    <text evidence="6">The sequence shown here is derived from an EMBL/GenBank/DDBJ whole genome shotgun (WGS) entry which is preliminary data.</text>
</comment>
<keyword evidence="2" id="KW-0479">Metal-binding</keyword>
<keyword evidence="3" id="KW-0249">Electron transport</keyword>
<evidence type="ECO:0000256" key="2">
    <source>
        <dbReference type="ARBA" id="ARBA00022723"/>
    </source>
</evidence>
<evidence type="ECO:0000313" key="7">
    <source>
        <dbReference type="Proteomes" id="UP001207337"/>
    </source>
</evidence>
<dbReference type="InterPro" id="IPR000923">
    <property type="entry name" value="BlueCu_1"/>
</dbReference>
<sequence>MDRTIEIKAISGLKYDKVRLAAEPGSTIRINLENDDEMIHNLLIVKPSTRMDVVKQAESMGEEGAENNYVPNSSDVLVSTPLLNPGEEASIIFEVPQEEGIYPYVCTYPAHGIVMYGAIYVTNSPDELPPIEEDPNIPEQVRDEMAASDSMHPYPLEMPTLTRLFMPESSPAAIAVGMEKDQSYNWDAGYSFLRYAWDGGYIDASDQWNDKAQEVAKVVGDIYYRNTTGFPFRISNPDSIPEPDFQGYRMVDGYPQFKYKMGDITVHELILPAEVTPGFQINYMLENVQEPIWYMLSDNDNVSIDFSEGEREGNRIKLTPEEAKEFTISIVSEE</sequence>
<dbReference type="CDD" id="cd04233">
    <property type="entry name" value="Auracyanin"/>
    <property type="match status" value="1"/>
</dbReference>
<evidence type="ECO:0000259" key="5">
    <source>
        <dbReference type="Pfam" id="PF00127"/>
    </source>
</evidence>
<protein>
    <submittedName>
        <fullName evidence="6">Plastocyanin/azurin family copper-binding protein</fullName>
    </submittedName>
</protein>
<dbReference type="InterPro" id="IPR008972">
    <property type="entry name" value="Cupredoxin"/>
</dbReference>
<dbReference type="PANTHER" id="PTHR38439:SF2">
    <property type="entry name" value="OUTER MEMBRANE PROTEIN H.8"/>
    <property type="match status" value="1"/>
</dbReference>
<dbReference type="Gene3D" id="2.60.40.420">
    <property type="entry name" value="Cupredoxins - blue copper proteins"/>
    <property type="match status" value="1"/>
</dbReference>
<evidence type="ECO:0000313" key="6">
    <source>
        <dbReference type="EMBL" id="MCW9711491.1"/>
    </source>
</evidence>
<dbReference type="PROSITE" id="PS00196">
    <property type="entry name" value="COPPER_BLUE"/>
    <property type="match status" value="1"/>
</dbReference>
<dbReference type="InterPro" id="IPR050845">
    <property type="entry name" value="Cu-binding_ET"/>
</dbReference>
<keyword evidence="7" id="KW-1185">Reference proteome</keyword>
<dbReference type="InterPro" id="IPR028871">
    <property type="entry name" value="BlueCu_1_BS"/>
</dbReference>
<dbReference type="Proteomes" id="UP001207337">
    <property type="component" value="Unassembled WGS sequence"/>
</dbReference>
<organism evidence="6 7">
    <name type="scientific">Fodinibius salicampi</name>
    <dbReference type="NCBI Taxonomy" id="1920655"/>
    <lineage>
        <taxon>Bacteria</taxon>
        <taxon>Pseudomonadati</taxon>
        <taxon>Balneolota</taxon>
        <taxon>Balneolia</taxon>
        <taxon>Balneolales</taxon>
        <taxon>Balneolaceae</taxon>
        <taxon>Fodinibius</taxon>
    </lineage>
</organism>
<evidence type="ECO:0000256" key="4">
    <source>
        <dbReference type="ARBA" id="ARBA00023008"/>
    </source>
</evidence>
<reference evidence="6 7" key="1">
    <citation type="submission" date="2021-11" db="EMBL/GenBank/DDBJ databases">
        <title>Aliifidinibius sp. nov., a new bacterium isolated from saline soil.</title>
        <authorList>
            <person name="Galisteo C."/>
            <person name="De La Haba R."/>
            <person name="Sanchez-Porro C."/>
            <person name="Ventosa A."/>
        </authorList>
    </citation>
    <scope>NUCLEOTIDE SEQUENCE [LARGE SCALE GENOMIC DNA]</scope>
    <source>
        <strain evidence="6 7">KACC 190600</strain>
    </source>
</reference>
<evidence type="ECO:0000256" key="3">
    <source>
        <dbReference type="ARBA" id="ARBA00022982"/>
    </source>
</evidence>